<accession>A0A1A9N919</accession>
<dbReference type="Proteomes" id="UP000077961">
    <property type="component" value="Unassembled WGS sequence"/>
</dbReference>
<sequence>MRITGKLAIVASIAAGMGAASLAQAHGIWFAQRSNQLALIYGLGGDDLDVIKRQQKVKSVTAYDAQGKEVSTQLTPSGPLLVVNTDNQPAIVAGIMDNGLWSKTADGKWYNKGKDEVPNATISLHTFKYGVHLRRPLDGAMPILPAQKLQIVPVGKRLPDQMGQPLTVRVLYDGKPAPGAEVQPDLLNDPDSEPLKTGADGTVTIKVRNQGLNVVVAKFDSPPSEPAKTNSDEHEATLSFMLQHLPE</sequence>
<dbReference type="Proteomes" id="UP000078116">
    <property type="component" value="Unassembled WGS sequence"/>
</dbReference>
<name>A0A1A9N919_9BURK</name>
<keyword evidence="4" id="KW-1185">Reference proteome</keyword>
<dbReference type="InterPro" id="IPR019613">
    <property type="entry name" value="DUF4198"/>
</dbReference>
<evidence type="ECO:0000313" key="4">
    <source>
        <dbReference type="Proteomes" id="UP000077961"/>
    </source>
</evidence>
<dbReference type="STRING" id="1462993.A6V36_34045"/>
<keyword evidence="1" id="KW-0732">Signal</keyword>
<protein>
    <submittedName>
        <fullName evidence="3">Nickel ABC transporter substrate-binding protein</fullName>
    </submittedName>
</protein>
<dbReference type="AlphaFoldDB" id="A0A1A9N919"/>
<comment type="caution">
    <text evidence="3">The sequence shown here is derived from an EMBL/GenBank/DDBJ whole genome shotgun (WGS) entry which is preliminary data.</text>
</comment>
<feature type="chain" id="PRO_5008393717" evidence="1">
    <location>
        <begin position="26"/>
        <end position="247"/>
    </location>
</feature>
<evidence type="ECO:0000313" key="2">
    <source>
        <dbReference type="EMBL" id="OAJ56050.1"/>
    </source>
</evidence>
<feature type="signal peptide" evidence="1">
    <location>
        <begin position="1"/>
        <end position="25"/>
    </location>
</feature>
<organism evidence="3 5">
    <name type="scientific">Paraburkholderia ginsengiterrae</name>
    <dbReference type="NCBI Taxonomy" id="1462993"/>
    <lineage>
        <taxon>Bacteria</taxon>
        <taxon>Pseudomonadati</taxon>
        <taxon>Pseudomonadota</taxon>
        <taxon>Betaproteobacteria</taxon>
        <taxon>Burkholderiales</taxon>
        <taxon>Burkholderiaceae</taxon>
        <taxon>Paraburkholderia</taxon>
    </lineage>
</organism>
<dbReference type="EMBL" id="LXKA01000209">
    <property type="protein sequence ID" value="OAJ61578.1"/>
    <property type="molecule type" value="Genomic_DNA"/>
</dbReference>
<dbReference type="OrthoDB" id="5368503at2"/>
<gene>
    <name evidence="2" type="ORF">A6V36_34045</name>
    <name evidence="3" type="ORF">A6V37_24820</name>
</gene>
<proteinExistence type="predicted"/>
<dbReference type="EMBL" id="LXJZ01000188">
    <property type="protein sequence ID" value="OAJ56050.1"/>
    <property type="molecule type" value="Genomic_DNA"/>
</dbReference>
<evidence type="ECO:0000313" key="5">
    <source>
        <dbReference type="Proteomes" id="UP000078116"/>
    </source>
</evidence>
<evidence type="ECO:0000313" key="3">
    <source>
        <dbReference type="EMBL" id="OAJ61578.1"/>
    </source>
</evidence>
<evidence type="ECO:0000256" key="1">
    <source>
        <dbReference type="SAM" id="SignalP"/>
    </source>
</evidence>
<reference evidence="4 5" key="1">
    <citation type="submission" date="2016-04" db="EMBL/GenBank/DDBJ databases">
        <title>Reclassification of Paraburkholderia panaciterrae (Farh et al. 2015) Dobritsa &amp; Samadpour 2016 as a later homotypic synonym of Paraburkholderia ginsengiterrae (Farh et al. 2015) Dobritsa &amp; Samadpour 2016.</title>
        <authorList>
            <person name="Dobritsa A.P."/>
            <person name="Kutumbaka K."/>
            <person name="Samadpour M."/>
        </authorList>
    </citation>
    <scope>NUCLEOTIDE SEQUENCE [LARGE SCALE GENOMIC DNA]</scope>
    <source>
        <strain evidence="3 5">DCY85</strain>
        <strain evidence="2 4">DCY85-1</strain>
    </source>
</reference>
<dbReference type="Pfam" id="PF10670">
    <property type="entry name" value="DUF4198"/>
    <property type="match status" value="1"/>
</dbReference>